<dbReference type="AlphaFoldDB" id="A0A6G0J235"/>
<evidence type="ECO:0000313" key="2">
    <source>
        <dbReference type="EMBL" id="KAE8297667.1"/>
    </source>
</evidence>
<organism evidence="2 3">
    <name type="scientific">Larimichthys crocea</name>
    <name type="common">Large yellow croaker</name>
    <name type="synonym">Pseudosciaena crocea</name>
    <dbReference type="NCBI Taxonomy" id="215358"/>
    <lineage>
        <taxon>Eukaryota</taxon>
        <taxon>Metazoa</taxon>
        <taxon>Chordata</taxon>
        <taxon>Craniata</taxon>
        <taxon>Vertebrata</taxon>
        <taxon>Euteleostomi</taxon>
        <taxon>Actinopterygii</taxon>
        <taxon>Neopterygii</taxon>
        <taxon>Teleostei</taxon>
        <taxon>Neoteleostei</taxon>
        <taxon>Acanthomorphata</taxon>
        <taxon>Eupercaria</taxon>
        <taxon>Sciaenidae</taxon>
        <taxon>Larimichthys</taxon>
    </lineage>
</organism>
<protein>
    <submittedName>
        <fullName evidence="2">Uncharacterized protein</fullName>
    </submittedName>
</protein>
<reference evidence="2 3" key="1">
    <citation type="submission" date="2019-07" db="EMBL/GenBank/DDBJ databases">
        <title>Chromosome genome assembly for large yellow croaker.</title>
        <authorList>
            <person name="Xiao S."/>
        </authorList>
    </citation>
    <scope>NUCLEOTIDE SEQUENCE [LARGE SCALE GENOMIC DNA]</scope>
    <source>
        <strain evidence="2">JMULYC20181020</strain>
        <tissue evidence="2">Muscle</tissue>
    </source>
</reference>
<evidence type="ECO:0000313" key="3">
    <source>
        <dbReference type="Proteomes" id="UP000424527"/>
    </source>
</evidence>
<sequence length="261" mass="29668">MSRYSKRLAQQPDIVILIDSNGTFLNERKLFPNHKVAKLWCPNSQHAMELLSEERLGSPSHIIIHTGTNELRTQQERERLPPIHRINSSVSRDSVLKPNVHLTHHATLDISCLYDHVHLFKNTIPIFAQTLKNVALNRDQSTPCRRSRLARSPPRPPPRPPPRRPDLPHPPPRRPHQDSYEPPHTQPEPLLSPGAPPQRHNQEPHPGPLSYAQVVRRAADPPPPLTPQTSNPTPTPPHSQLRDIQHMLSLLCSHLIGQVQF</sequence>
<accession>A0A6G0J235</accession>
<keyword evidence="3" id="KW-1185">Reference proteome</keyword>
<proteinExistence type="predicted"/>
<gene>
    <name evidence="2" type="ORF">D5F01_LYC04305</name>
</gene>
<evidence type="ECO:0000256" key="1">
    <source>
        <dbReference type="SAM" id="MobiDB-lite"/>
    </source>
</evidence>
<dbReference type="EMBL" id="REGW02000004">
    <property type="protein sequence ID" value="KAE8297667.1"/>
    <property type="molecule type" value="Genomic_DNA"/>
</dbReference>
<feature type="region of interest" description="Disordered" evidence="1">
    <location>
        <begin position="138"/>
        <end position="240"/>
    </location>
</feature>
<name>A0A6G0J235_LARCR</name>
<dbReference type="Proteomes" id="UP000424527">
    <property type="component" value="Unassembled WGS sequence"/>
</dbReference>
<comment type="caution">
    <text evidence="2">The sequence shown here is derived from an EMBL/GenBank/DDBJ whole genome shotgun (WGS) entry which is preliminary data.</text>
</comment>